<evidence type="ECO:0000313" key="4">
    <source>
        <dbReference type="Proteomes" id="UP001165080"/>
    </source>
</evidence>
<dbReference type="PANTHER" id="PTHR48125">
    <property type="entry name" value="LP07818P1"/>
    <property type="match status" value="1"/>
</dbReference>
<feature type="region of interest" description="Disordered" evidence="1">
    <location>
        <begin position="56"/>
        <end position="164"/>
    </location>
</feature>
<name>A0A9W6F4Z2_9CHLO</name>
<dbReference type="Proteomes" id="UP001165080">
    <property type="component" value="Unassembled WGS sequence"/>
</dbReference>
<accession>A0A9W6F4Z2</accession>
<dbReference type="AlphaFoldDB" id="A0A9W6F4Z2"/>
<feature type="compositionally biased region" description="Low complexity" evidence="1">
    <location>
        <begin position="90"/>
        <end position="148"/>
    </location>
</feature>
<keyword evidence="4" id="KW-1185">Reference proteome</keyword>
<dbReference type="EMBL" id="BRXU01000016">
    <property type="protein sequence ID" value="GLC56622.1"/>
    <property type="molecule type" value="Genomic_DNA"/>
</dbReference>
<keyword evidence="2" id="KW-0732">Signal</keyword>
<sequence>MLAFGAARLLSGFALSTCSLAASSSSSSAGRAATLGAAELLRGYCGAWKQSSWTHPSTLAAGPGPSITALGGFSTRAPGSPEPPTSGSNAPPAHATSPASTLSPASTSATGAPTHETPQAAPASADASPSSDAEAPAAAAAAAPSGPASRRDKSASADVVYPSSRDDNLGVQRNWFNALFTQLQVMQRTGLMAPHLKGRQKEVFEAVEREFEGLWERHVRGRGLEGTAHRGMLLCCLAVATHKVLLYETGDDTLVREVVRTNLGGTAVGIMMRLHKTRLWLLLRLLAEDPYKQAVRFLPSLQGDLGSLVAGEVATGEEGQEGGIRGGVGAAGGGVGGAGGVSGVGGLGVGEATWTARSCAFHSVLAAEGASELLPEFCCQFSMQWLEVFAQYGVRVGLEESLGFGDERCVVRISRPAPPGRPRPPGPSA</sequence>
<dbReference type="PANTHER" id="PTHR48125:SF10">
    <property type="entry name" value="OS12G0136300 PROTEIN"/>
    <property type="match status" value="1"/>
</dbReference>
<proteinExistence type="predicted"/>
<protein>
    <submittedName>
        <fullName evidence="3">Uncharacterized protein</fullName>
    </submittedName>
</protein>
<feature type="signal peptide" evidence="2">
    <location>
        <begin position="1"/>
        <end position="21"/>
    </location>
</feature>
<organism evidence="3 4">
    <name type="scientific">Pleodorina starrii</name>
    <dbReference type="NCBI Taxonomy" id="330485"/>
    <lineage>
        <taxon>Eukaryota</taxon>
        <taxon>Viridiplantae</taxon>
        <taxon>Chlorophyta</taxon>
        <taxon>core chlorophytes</taxon>
        <taxon>Chlorophyceae</taxon>
        <taxon>CS clade</taxon>
        <taxon>Chlamydomonadales</taxon>
        <taxon>Volvocaceae</taxon>
        <taxon>Pleodorina</taxon>
    </lineage>
</organism>
<reference evidence="3 4" key="1">
    <citation type="journal article" date="2023" name="Commun. Biol.">
        <title>Reorganization of the ancestral sex-determining regions during the evolution of trioecy in Pleodorina starrii.</title>
        <authorList>
            <person name="Takahashi K."/>
            <person name="Suzuki S."/>
            <person name="Kawai-Toyooka H."/>
            <person name="Yamamoto K."/>
            <person name="Hamaji T."/>
            <person name="Ootsuki R."/>
            <person name="Yamaguchi H."/>
            <person name="Kawachi M."/>
            <person name="Higashiyama T."/>
            <person name="Nozaki H."/>
        </authorList>
    </citation>
    <scope>NUCLEOTIDE SEQUENCE [LARGE SCALE GENOMIC DNA]</scope>
    <source>
        <strain evidence="3 4">NIES-4479</strain>
    </source>
</reference>
<comment type="caution">
    <text evidence="3">The sequence shown here is derived from an EMBL/GenBank/DDBJ whole genome shotgun (WGS) entry which is preliminary data.</text>
</comment>
<feature type="chain" id="PRO_5040876537" evidence="2">
    <location>
        <begin position="22"/>
        <end position="429"/>
    </location>
</feature>
<evidence type="ECO:0000256" key="1">
    <source>
        <dbReference type="SAM" id="MobiDB-lite"/>
    </source>
</evidence>
<evidence type="ECO:0000313" key="3">
    <source>
        <dbReference type="EMBL" id="GLC56622.1"/>
    </source>
</evidence>
<evidence type="ECO:0000256" key="2">
    <source>
        <dbReference type="SAM" id="SignalP"/>
    </source>
</evidence>
<gene>
    <name evidence="3" type="primary">PLEST004157</name>
    <name evidence="3" type="ORF">PLESTB_001127700</name>
</gene>